<dbReference type="AlphaFoldDB" id="A0AAW3QYK3"/>
<accession>A0AAW3QYK3</accession>
<evidence type="ECO:0008006" key="5">
    <source>
        <dbReference type="Google" id="ProtNLM"/>
    </source>
</evidence>
<evidence type="ECO:0000313" key="2">
    <source>
        <dbReference type="EMBL" id="KXV39478.1"/>
    </source>
</evidence>
<reference evidence="4" key="3">
    <citation type="journal article" date="2019" name="Int. J. Syst. Evol. Microbiol.">
        <title>The Global Catalogue of Microorganisms (GCM) 10K type strain sequencing project: providing services to taxonomists for standard genome sequencing and annotation.</title>
        <authorList>
            <consortium name="The Broad Institute Genomics Platform"/>
            <consortium name="The Broad Institute Genome Sequencing Center for Infectious Disease"/>
            <person name="Wu L."/>
            <person name="Ma J."/>
        </authorList>
    </citation>
    <scope>NUCLEOTIDE SEQUENCE [LARGE SCALE GENOMIC DNA]</scope>
    <source>
        <strain evidence="4">NBRC 3250</strain>
    </source>
</reference>
<dbReference type="Pfam" id="PF20901">
    <property type="entry name" value="Sf6_terminase"/>
    <property type="match status" value="1"/>
</dbReference>
<keyword evidence="4" id="KW-1185">Reference proteome</keyword>
<evidence type="ECO:0000313" key="3">
    <source>
        <dbReference type="Proteomes" id="UP000075682"/>
    </source>
</evidence>
<gene>
    <name evidence="2" type="ORF">AD941_05170</name>
    <name evidence="1" type="ORF">GCM10007866_18280</name>
</gene>
<reference evidence="2 3" key="2">
    <citation type="submission" date="2015-06" db="EMBL/GenBank/DDBJ databases">
        <title>Improved classification and identification of acetic acid bacteria using matrix-assisted laser desorption/ionization time-of-flight mass spectrometry; Gluconobacter nephelii and Gluconobacter uchimurae are later heterotypic synonyms of Gluconobacter japonicus and Gluconobacter oxydans, respectively.</title>
        <authorList>
            <person name="Li L."/>
            <person name="Cleenwerck I."/>
            <person name="De Vuyst L."/>
            <person name="Vandamme P."/>
        </authorList>
    </citation>
    <scope>NUCLEOTIDE SEQUENCE [LARGE SCALE GENOMIC DNA]</scope>
    <source>
        <strain evidence="2 3">LMG 1356</strain>
    </source>
</reference>
<dbReference type="Proteomes" id="UP001156672">
    <property type="component" value="Unassembled WGS sequence"/>
</dbReference>
<reference evidence="1" key="4">
    <citation type="submission" date="2023-01" db="EMBL/GenBank/DDBJ databases">
        <title>Draft genome sequence of Gluconobacter albidus strain NBRC 3250.</title>
        <authorList>
            <person name="Sun Q."/>
            <person name="Mori K."/>
        </authorList>
    </citation>
    <scope>NUCLEOTIDE SEQUENCE</scope>
    <source>
        <strain evidence="1">NBRC 3250</strain>
    </source>
</reference>
<dbReference type="RefSeq" id="WP_062028824.1">
    <property type="nucleotide sequence ID" value="NZ_BEWL01000010.1"/>
</dbReference>
<name>A0AAW3QYK3_9PROT</name>
<organism evidence="2 3">
    <name type="scientific">Gluconobacter albidus</name>
    <dbReference type="NCBI Taxonomy" id="318683"/>
    <lineage>
        <taxon>Bacteria</taxon>
        <taxon>Pseudomonadati</taxon>
        <taxon>Pseudomonadota</taxon>
        <taxon>Alphaproteobacteria</taxon>
        <taxon>Acetobacterales</taxon>
        <taxon>Acetobacteraceae</taxon>
        <taxon>Gluconobacter</taxon>
    </lineage>
</organism>
<proteinExistence type="predicted"/>
<dbReference type="EMBL" id="BSNW01000017">
    <property type="protein sequence ID" value="GLQ69377.1"/>
    <property type="molecule type" value="Genomic_DNA"/>
</dbReference>
<dbReference type="InterPro" id="IPR048683">
    <property type="entry name" value="Sf6_terminase"/>
</dbReference>
<dbReference type="EMBL" id="LHZN01000118">
    <property type="protein sequence ID" value="KXV39478.1"/>
    <property type="molecule type" value="Genomic_DNA"/>
</dbReference>
<dbReference type="Gene3D" id="1.10.10.60">
    <property type="entry name" value="Homeodomain-like"/>
    <property type="match status" value="1"/>
</dbReference>
<dbReference type="Proteomes" id="UP000075682">
    <property type="component" value="Unassembled WGS sequence"/>
</dbReference>
<sequence length="151" mass="17116">MARKKAEVIPAPAPRPTGRPSIFTQELWDRVLCLIEEGQTIRDIAAMADMPAWDTIRRWIRNDETLSSQYRRAREEATDAMEAEILADARTVNADNASAIKVRADIIRWAMSRRAPKKYGDKITQEHTGADGGPLEFTEIRRVVVDVPKKD</sequence>
<protein>
    <recommendedName>
        <fullName evidence="5">Terminase</fullName>
    </recommendedName>
</protein>
<reference evidence="1" key="1">
    <citation type="journal article" date="2014" name="Int. J. Syst. Evol. Microbiol.">
        <title>Complete genome of a new Firmicutes species belonging to the dominant human colonic microbiota ('Ruminococcus bicirculans') reveals two chromosomes and a selective capacity to utilize plant glucans.</title>
        <authorList>
            <consortium name="NISC Comparative Sequencing Program"/>
            <person name="Wegmann U."/>
            <person name="Louis P."/>
            <person name="Goesmann A."/>
            <person name="Henrissat B."/>
            <person name="Duncan S.H."/>
            <person name="Flint H.J."/>
        </authorList>
    </citation>
    <scope>NUCLEOTIDE SEQUENCE</scope>
    <source>
        <strain evidence="1">NBRC 3250</strain>
    </source>
</reference>
<evidence type="ECO:0000313" key="1">
    <source>
        <dbReference type="EMBL" id="GLQ69377.1"/>
    </source>
</evidence>
<evidence type="ECO:0000313" key="4">
    <source>
        <dbReference type="Proteomes" id="UP001156672"/>
    </source>
</evidence>
<comment type="caution">
    <text evidence="2">The sequence shown here is derived from an EMBL/GenBank/DDBJ whole genome shotgun (WGS) entry which is preliminary data.</text>
</comment>